<gene>
    <name evidence="2" type="ORF">DPMN_042979</name>
</gene>
<dbReference type="AlphaFoldDB" id="A0A9D4D1X6"/>
<evidence type="ECO:0000313" key="3">
    <source>
        <dbReference type="Proteomes" id="UP000828390"/>
    </source>
</evidence>
<reference evidence="2" key="2">
    <citation type="submission" date="2020-11" db="EMBL/GenBank/DDBJ databases">
        <authorList>
            <person name="McCartney M.A."/>
            <person name="Auch B."/>
            <person name="Kono T."/>
            <person name="Mallez S."/>
            <person name="Becker A."/>
            <person name="Gohl D.M."/>
            <person name="Silverstein K.A.T."/>
            <person name="Koren S."/>
            <person name="Bechman K.B."/>
            <person name="Herman A."/>
            <person name="Abrahante J.E."/>
            <person name="Garbe J."/>
        </authorList>
    </citation>
    <scope>NUCLEOTIDE SEQUENCE</scope>
    <source>
        <strain evidence="2">Duluth1</strain>
        <tissue evidence="2">Whole animal</tissue>
    </source>
</reference>
<feature type="compositionally biased region" description="Basic and acidic residues" evidence="1">
    <location>
        <begin position="43"/>
        <end position="58"/>
    </location>
</feature>
<reference evidence="2" key="1">
    <citation type="journal article" date="2019" name="bioRxiv">
        <title>The Genome of the Zebra Mussel, Dreissena polymorpha: A Resource for Invasive Species Research.</title>
        <authorList>
            <person name="McCartney M.A."/>
            <person name="Auch B."/>
            <person name="Kono T."/>
            <person name="Mallez S."/>
            <person name="Zhang Y."/>
            <person name="Obille A."/>
            <person name="Becker A."/>
            <person name="Abrahante J.E."/>
            <person name="Garbe J."/>
            <person name="Badalamenti J.P."/>
            <person name="Herman A."/>
            <person name="Mangelson H."/>
            <person name="Liachko I."/>
            <person name="Sullivan S."/>
            <person name="Sone E.D."/>
            <person name="Koren S."/>
            <person name="Silverstein K.A.T."/>
            <person name="Beckman K.B."/>
            <person name="Gohl D.M."/>
        </authorList>
    </citation>
    <scope>NUCLEOTIDE SEQUENCE</scope>
    <source>
        <strain evidence="2">Duluth1</strain>
        <tissue evidence="2">Whole animal</tissue>
    </source>
</reference>
<accession>A0A9D4D1X6</accession>
<sequence>MSAGGVAVYRDSAGTLPAFTGLSRALPATTGSIAGTLPVSPGHNRDNRGFAGLHRDKS</sequence>
<keyword evidence="3" id="KW-1185">Reference proteome</keyword>
<dbReference type="EMBL" id="JAIWYP010000011">
    <property type="protein sequence ID" value="KAH3736416.1"/>
    <property type="molecule type" value="Genomic_DNA"/>
</dbReference>
<comment type="caution">
    <text evidence="2">The sequence shown here is derived from an EMBL/GenBank/DDBJ whole genome shotgun (WGS) entry which is preliminary data.</text>
</comment>
<protein>
    <submittedName>
        <fullName evidence="2">Uncharacterized protein</fullName>
    </submittedName>
</protein>
<evidence type="ECO:0000256" key="1">
    <source>
        <dbReference type="SAM" id="MobiDB-lite"/>
    </source>
</evidence>
<proteinExistence type="predicted"/>
<evidence type="ECO:0000313" key="2">
    <source>
        <dbReference type="EMBL" id="KAH3736416.1"/>
    </source>
</evidence>
<organism evidence="2 3">
    <name type="scientific">Dreissena polymorpha</name>
    <name type="common">Zebra mussel</name>
    <name type="synonym">Mytilus polymorpha</name>
    <dbReference type="NCBI Taxonomy" id="45954"/>
    <lineage>
        <taxon>Eukaryota</taxon>
        <taxon>Metazoa</taxon>
        <taxon>Spiralia</taxon>
        <taxon>Lophotrochozoa</taxon>
        <taxon>Mollusca</taxon>
        <taxon>Bivalvia</taxon>
        <taxon>Autobranchia</taxon>
        <taxon>Heteroconchia</taxon>
        <taxon>Euheterodonta</taxon>
        <taxon>Imparidentia</taxon>
        <taxon>Neoheterodontei</taxon>
        <taxon>Myida</taxon>
        <taxon>Dreissenoidea</taxon>
        <taxon>Dreissenidae</taxon>
        <taxon>Dreissena</taxon>
    </lineage>
</organism>
<feature type="region of interest" description="Disordered" evidence="1">
    <location>
        <begin position="36"/>
        <end position="58"/>
    </location>
</feature>
<name>A0A9D4D1X6_DREPO</name>
<dbReference type="Proteomes" id="UP000828390">
    <property type="component" value="Unassembled WGS sequence"/>
</dbReference>